<sequence length="76" mass="8866">MRYTLLAGSRDGLALVMHEGGETYRYNLNGDVITYQLADHARAFYPGTSETWHYVGKTFDSVQQMQVWWRYERTGV</sequence>
<keyword evidence="2" id="KW-1185">Reference proteome</keyword>
<organism evidence="1 2">
    <name type="scientific">Mycobacterium phage Lumos</name>
    <dbReference type="NCBI Taxonomy" id="1701852"/>
    <lineage>
        <taxon>Viruses</taxon>
        <taxon>Duplodnaviria</taxon>
        <taxon>Heunggongvirae</taxon>
        <taxon>Uroviricota</taxon>
        <taxon>Caudoviricetes</taxon>
        <taxon>Vilmaviridae</taxon>
        <taxon>Lclasvirinae</taxon>
        <taxon>Lumosvirus</taxon>
        <taxon>Lumosvirus lumos</taxon>
    </lineage>
</organism>
<accession>A0A0K2CLZ9</accession>
<dbReference type="Proteomes" id="UP000223849">
    <property type="component" value="Segment"/>
</dbReference>
<dbReference type="EMBL" id="KT372003">
    <property type="protein sequence ID" value="ALA06605.1"/>
    <property type="molecule type" value="Genomic_DNA"/>
</dbReference>
<name>A0A0K2CLZ9_9CAUD</name>
<proteinExistence type="predicted"/>
<protein>
    <submittedName>
        <fullName evidence="1">Uncharacterized protein</fullName>
    </submittedName>
</protein>
<evidence type="ECO:0000313" key="2">
    <source>
        <dbReference type="Proteomes" id="UP000223849"/>
    </source>
</evidence>
<reference evidence="1 2" key="1">
    <citation type="submission" date="2015-08" db="EMBL/GenBank/DDBJ databases">
        <authorList>
            <person name="Davis N."/>
            <person name="Domingos A."/>
            <person name="Holland C."/>
            <person name="Houk L.J."/>
            <person name="Hueter N."/>
            <person name="Molina L."/>
            <person name="Sontag M."/>
            <person name="Saintfleur O."/>
            <person name="Swinford C."/>
            <person name="Villalobos-Ayala K."/>
            <person name="Carroll M."/>
            <person name="Cottrell-Yongye A."/>
            <person name="D'Elia T."/>
            <person name="Delesalle V.A."/>
            <person name="Bradley K.W."/>
            <person name="Asai D.J."/>
            <person name="Bowman C.A."/>
            <person name="Russell D.A."/>
            <person name="Pope W.H."/>
            <person name="Jacobs-Sera D."/>
            <person name="Hendrix R.W."/>
            <person name="Hatfull G.F."/>
        </authorList>
    </citation>
    <scope>NUCLEOTIDE SEQUENCE [LARGE SCALE GENOMIC DNA]</scope>
</reference>
<gene>
    <name evidence="1" type="ORF">SEA_LUMOS_90</name>
</gene>
<evidence type="ECO:0000313" key="1">
    <source>
        <dbReference type="EMBL" id="ALA06605.1"/>
    </source>
</evidence>